<gene>
    <name evidence="4" type="ORF">CES85_0705</name>
</gene>
<dbReference type="Pfam" id="PF12833">
    <property type="entry name" value="HTH_18"/>
    <property type="match status" value="1"/>
</dbReference>
<dbReference type="SMART" id="SM00342">
    <property type="entry name" value="HTH_ARAC"/>
    <property type="match status" value="1"/>
</dbReference>
<evidence type="ECO:0000256" key="2">
    <source>
        <dbReference type="ARBA" id="ARBA00023163"/>
    </source>
</evidence>
<keyword evidence="1" id="KW-0805">Transcription regulation</keyword>
<dbReference type="Pfam" id="PF01965">
    <property type="entry name" value="DJ-1_PfpI"/>
    <property type="match status" value="1"/>
</dbReference>
<protein>
    <submittedName>
        <fullName evidence="4">Amidotransferase family protein</fullName>
    </submittedName>
</protein>
<dbReference type="Gene3D" id="3.40.50.880">
    <property type="match status" value="1"/>
</dbReference>
<organism evidence="4">
    <name type="scientific">Ochrobactrum quorumnocens</name>
    <dbReference type="NCBI Taxonomy" id="271865"/>
    <lineage>
        <taxon>Bacteria</taxon>
        <taxon>Pseudomonadati</taxon>
        <taxon>Pseudomonadota</taxon>
        <taxon>Alphaproteobacteria</taxon>
        <taxon>Hyphomicrobiales</taxon>
        <taxon>Brucellaceae</taxon>
        <taxon>Brucella/Ochrobactrum group</taxon>
        <taxon>Ochrobactrum</taxon>
    </lineage>
</organism>
<proteinExistence type="predicted"/>
<dbReference type="KEGG" id="och:CES85_0705"/>
<evidence type="ECO:0000256" key="1">
    <source>
        <dbReference type="ARBA" id="ARBA00023015"/>
    </source>
</evidence>
<dbReference type="Gene3D" id="1.10.10.60">
    <property type="entry name" value="Homeodomain-like"/>
    <property type="match status" value="1"/>
</dbReference>
<dbReference type="GO" id="GO:0043565">
    <property type="term" value="F:sequence-specific DNA binding"/>
    <property type="evidence" value="ECO:0007669"/>
    <property type="project" value="InterPro"/>
</dbReference>
<keyword evidence="2" id="KW-0804">Transcription</keyword>
<dbReference type="InterPro" id="IPR029062">
    <property type="entry name" value="Class_I_gatase-like"/>
</dbReference>
<dbReference type="InterPro" id="IPR009057">
    <property type="entry name" value="Homeodomain-like_sf"/>
</dbReference>
<dbReference type="EMBL" id="CP022604">
    <property type="protein sequence ID" value="ASV87559.1"/>
    <property type="molecule type" value="Genomic_DNA"/>
</dbReference>
<dbReference type="InterPro" id="IPR018060">
    <property type="entry name" value="HTH_AraC"/>
</dbReference>
<dbReference type="PANTHER" id="PTHR43130:SF3">
    <property type="entry name" value="HTH-TYPE TRANSCRIPTIONAL REGULATOR RV1931C"/>
    <property type="match status" value="1"/>
</dbReference>
<dbReference type="Proteomes" id="UP000215256">
    <property type="component" value="Chromosome 1"/>
</dbReference>
<dbReference type="RefSeq" id="WP_095446325.1">
    <property type="nucleotide sequence ID" value="NZ_CP022604.1"/>
</dbReference>
<keyword evidence="4" id="KW-0808">Transferase</keyword>
<dbReference type="AlphaFoldDB" id="A0A248UMP0"/>
<dbReference type="PROSITE" id="PS01124">
    <property type="entry name" value="HTH_ARAC_FAMILY_2"/>
    <property type="match status" value="1"/>
</dbReference>
<dbReference type="OrthoDB" id="9793422at2"/>
<dbReference type="SUPFAM" id="SSF52317">
    <property type="entry name" value="Class I glutamine amidotransferase-like"/>
    <property type="match status" value="1"/>
</dbReference>
<reference evidence="4" key="1">
    <citation type="submission" date="2017-07" db="EMBL/GenBank/DDBJ databases">
        <title>Phylogenetic study on the rhizospheric bacterium Ochrobactrum sp. A44.</title>
        <authorList>
            <person name="Krzyzanowska D.M."/>
            <person name="Ossowicki A."/>
            <person name="Rajewska M."/>
            <person name="Maciag T."/>
            <person name="Kaczynski Z."/>
            <person name="Czerwicka M."/>
            <person name="Jafra S."/>
        </authorList>
    </citation>
    <scope>NUCLEOTIDE SEQUENCE [LARGE SCALE GENOMIC DNA]</scope>
    <source>
        <strain evidence="4">A44</strain>
    </source>
</reference>
<dbReference type="GO" id="GO:0016740">
    <property type="term" value="F:transferase activity"/>
    <property type="evidence" value="ECO:0007669"/>
    <property type="project" value="UniProtKB-KW"/>
</dbReference>
<accession>A0A248UMP0</accession>
<sequence>MNQTVDSHKTVRVFVVVPPRTLLLDVAGPIEVLRKANLEQSEVQFEVTFIGSSQTVLSSIGLTIANIEPLPENLPDGALVVISGSADVPLGGVGNSREEDNVLEAQIVSWMRRAIRPGIRLVSICSGALLAARAGLLDGYACTTHHLAIDELNRLAPTSRVLQNRLFVEDRDRLTSAGITSGIDLMLHIVAEIAGHALALSIARYLVVYLRRSGGDPQLSPWLEGRNHMHPVVHRAQDAIAENPAASWSVEKLADISGASPRNLSRLFNEHAHMSVTDYANRLKVSLAREMLLNSALDMENIAQRAGFASTRQFRRVWERIYDAPPSRMRMLAAAIDSY</sequence>
<dbReference type="InterPro" id="IPR002818">
    <property type="entry name" value="DJ-1/PfpI"/>
</dbReference>
<dbReference type="PANTHER" id="PTHR43130">
    <property type="entry name" value="ARAC-FAMILY TRANSCRIPTIONAL REGULATOR"/>
    <property type="match status" value="1"/>
</dbReference>
<name>A0A248UMP0_9HYPH</name>
<dbReference type="InterPro" id="IPR052158">
    <property type="entry name" value="INH-QAR"/>
</dbReference>
<evidence type="ECO:0000259" key="3">
    <source>
        <dbReference type="PROSITE" id="PS01124"/>
    </source>
</evidence>
<feature type="domain" description="HTH araC/xylS-type" evidence="3">
    <location>
        <begin position="234"/>
        <end position="332"/>
    </location>
</feature>
<dbReference type="SUPFAM" id="SSF46689">
    <property type="entry name" value="Homeodomain-like"/>
    <property type="match status" value="2"/>
</dbReference>
<evidence type="ECO:0000313" key="4">
    <source>
        <dbReference type="EMBL" id="ASV87559.1"/>
    </source>
</evidence>
<dbReference type="GO" id="GO:0003700">
    <property type="term" value="F:DNA-binding transcription factor activity"/>
    <property type="evidence" value="ECO:0007669"/>
    <property type="project" value="InterPro"/>
</dbReference>